<organism evidence="2 3">
    <name type="scientific">Anisodus acutangulus</name>
    <dbReference type="NCBI Taxonomy" id="402998"/>
    <lineage>
        <taxon>Eukaryota</taxon>
        <taxon>Viridiplantae</taxon>
        <taxon>Streptophyta</taxon>
        <taxon>Embryophyta</taxon>
        <taxon>Tracheophyta</taxon>
        <taxon>Spermatophyta</taxon>
        <taxon>Magnoliopsida</taxon>
        <taxon>eudicotyledons</taxon>
        <taxon>Gunneridae</taxon>
        <taxon>Pentapetalae</taxon>
        <taxon>asterids</taxon>
        <taxon>lamiids</taxon>
        <taxon>Solanales</taxon>
        <taxon>Solanaceae</taxon>
        <taxon>Solanoideae</taxon>
        <taxon>Hyoscyameae</taxon>
        <taxon>Anisodus</taxon>
    </lineage>
</organism>
<dbReference type="Proteomes" id="UP001152561">
    <property type="component" value="Unassembled WGS sequence"/>
</dbReference>
<accession>A0A9Q1QWZ0</accession>
<comment type="caution">
    <text evidence="2">The sequence shown here is derived from an EMBL/GenBank/DDBJ whole genome shotgun (WGS) entry which is preliminary data.</text>
</comment>
<sequence>MRNIEYKRDRSAKGEHHVDQLYRDECRLSVYNQLDNFCDCISMNLRDISRNSKLSDDVNEALSSMIFAASRCGELPELHSLRNLFKHHFGEAFDRLNVELLPDNAVNAKTKQYLTYVTKLKDHTKFQIMDENFSSYKRPKDESWVESLNCEIYTSKGTRCNKAVIGDNGINFEVEEQSSRVSQLSPHVHPKLPDYDNLVAKFRDLKGEYMYKNSNHRSFSKWMR</sequence>
<keyword evidence="3" id="KW-1185">Reference proteome</keyword>
<dbReference type="PANTHER" id="PTHR12161">
    <property type="entry name" value="IST1 FAMILY MEMBER"/>
    <property type="match status" value="1"/>
</dbReference>
<dbReference type="PANTHER" id="PTHR12161:SF58">
    <property type="entry name" value="REGULATOR OF VPS4 ACTIVITY IN THE MVB PATHWAY PROTEIN"/>
    <property type="match status" value="1"/>
</dbReference>
<dbReference type="InterPro" id="IPR005061">
    <property type="entry name" value="Ist1"/>
</dbReference>
<dbReference type="Gene3D" id="1.20.1260.60">
    <property type="entry name" value="Vacuolar protein sorting-associated protein Ist1"/>
    <property type="match status" value="1"/>
</dbReference>
<gene>
    <name evidence="2" type="ORF">K7X08_012309</name>
</gene>
<reference evidence="3" key="1">
    <citation type="journal article" date="2023" name="Proc. Natl. Acad. Sci. U.S.A.">
        <title>Genomic and structural basis for evolution of tropane alkaloid biosynthesis.</title>
        <authorList>
            <person name="Wanga Y.-J."/>
            <person name="Taina T."/>
            <person name="Yua J.-Y."/>
            <person name="Lia J."/>
            <person name="Xua B."/>
            <person name="Chenc J."/>
            <person name="D'Auriad J.C."/>
            <person name="Huanga J.-P."/>
            <person name="Huanga S.-X."/>
        </authorList>
    </citation>
    <scope>NUCLEOTIDE SEQUENCE [LARGE SCALE GENOMIC DNA]</scope>
    <source>
        <strain evidence="3">cv. KIB-2019</strain>
    </source>
</reference>
<proteinExistence type="inferred from homology"/>
<protein>
    <submittedName>
        <fullName evidence="2">Uncharacterized protein</fullName>
    </submittedName>
</protein>
<dbReference type="EMBL" id="JAJAGQ010000020">
    <property type="protein sequence ID" value="KAJ8532386.1"/>
    <property type="molecule type" value="Genomic_DNA"/>
</dbReference>
<evidence type="ECO:0000256" key="1">
    <source>
        <dbReference type="ARBA" id="ARBA00005536"/>
    </source>
</evidence>
<name>A0A9Q1QWZ0_9SOLA</name>
<dbReference type="InterPro" id="IPR042277">
    <property type="entry name" value="IST1-like"/>
</dbReference>
<evidence type="ECO:0000313" key="2">
    <source>
        <dbReference type="EMBL" id="KAJ8532386.1"/>
    </source>
</evidence>
<comment type="similarity">
    <text evidence="1">Belongs to the IST1 family.</text>
</comment>
<dbReference type="Pfam" id="PF03398">
    <property type="entry name" value="Ist1"/>
    <property type="match status" value="1"/>
</dbReference>
<dbReference type="OrthoDB" id="1562910at2759"/>
<dbReference type="AlphaFoldDB" id="A0A9Q1QWZ0"/>
<evidence type="ECO:0000313" key="3">
    <source>
        <dbReference type="Proteomes" id="UP001152561"/>
    </source>
</evidence>
<dbReference type="GO" id="GO:0015031">
    <property type="term" value="P:protein transport"/>
    <property type="evidence" value="ECO:0007669"/>
    <property type="project" value="InterPro"/>
</dbReference>